<keyword evidence="7 9" id="KW-0472">Membrane</keyword>
<dbReference type="GO" id="GO:0022857">
    <property type="term" value="F:transmembrane transporter activity"/>
    <property type="evidence" value="ECO:0007669"/>
    <property type="project" value="UniProtKB-UniRule"/>
</dbReference>
<keyword evidence="6 9" id="KW-1133">Transmembrane helix</keyword>
<keyword evidence="5 9" id="KW-0812">Transmembrane</keyword>
<evidence type="ECO:0000256" key="4">
    <source>
        <dbReference type="ARBA" id="ARBA00022519"/>
    </source>
</evidence>
<gene>
    <name evidence="11" type="ORF">DL237_11330</name>
</gene>
<evidence type="ECO:0000313" key="12">
    <source>
        <dbReference type="Proteomes" id="UP000265848"/>
    </source>
</evidence>
<dbReference type="PANTHER" id="PTHR35011">
    <property type="entry name" value="2,3-DIKETO-L-GULONATE TRAP TRANSPORTER SMALL PERMEASE PROTEIN YIAM"/>
    <property type="match status" value="1"/>
</dbReference>
<dbReference type="Pfam" id="PF04290">
    <property type="entry name" value="DctQ"/>
    <property type="match status" value="1"/>
</dbReference>
<feature type="transmembrane region" description="Helical" evidence="9">
    <location>
        <begin position="21"/>
        <end position="41"/>
    </location>
</feature>
<keyword evidence="3" id="KW-1003">Cell membrane</keyword>
<dbReference type="AlphaFoldDB" id="A0A399IZT6"/>
<organism evidence="11 12">
    <name type="scientific">Pseudooceanicola sediminis</name>
    <dbReference type="NCBI Taxonomy" id="2211117"/>
    <lineage>
        <taxon>Bacteria</taxon>
        <taxon>Pseudomonadati</taxon>
        <taxon>Pseudomonadota</taxon>
        <taxon>Alphaproteobacteria</taxon>
        <taxon>Rhodobacterales</taxon>
        <taxon>Paracoccaceae</taxon>
        <taxon>Pseudooceanicola</taxon>
    </lineage>
</organism>
<feature type="transmembrane region" description="Helical" evidence="9">
    <location>
        <begin position="134"/>
        <end position="158"/>
    </location>
</feature>
<evidence type="ECO:0000256" key="7">
    <source>
        <dbReference type="ARBA" id="ARBA00023136"/>
    </source>
</evidence>
<evidence type="ECO:0000313" key="11">
    <source>
        <dbReference type="EMBL" id="RII38605.1"/>
    </source>
</evidence>
<dbReference type="OrthoDB" id="9794346at2"/>
<feature type="transmembrane region" description="Helical" evidence="9">
    <location>
        <begin position="53"/>
        <end position="71"/>
    </location>
</feature>
<evidence type="ECO:0000256" key="6">
    <source>
        <dbReference type="ARBA" id="ARBA00022989"/>
    </source>
</evidence>
<evidence type="ECO:0000256" key="9">
    <source>
        <dbReference type="RuleBase" id="RU369079"/>
    </source>
</evidence>
<dbReference type="InterPro" id="IPR007387">
    <property type="entry name" value="TRAP_DctQ"/>
</dbReference>
<keyword evidence="2 9" id="KW-0813">Transport</keyword>
<dbReference type="RefSeq" id="WP_119399321.1">
    <property type="nucleotide sequence ID" value="NZ_QWJJ01000009.1"/>
</dbReference>
<sequence>MRFLSGTAALISRMNWLIGQIFSWLSLGIVLVCFVVVVLRYLFATSFVWLQDLYIWLNGAMFTAVAGFALLKDDHVRVDIFYRPARIRTRALVDLVGVVFFLLPFTWIVYAYSLPFVLRSWSYFEGSANVGGMAGLYILKSFIIAFAVLLALQGIAMLCRSILVLGGRVDLVPPSMAYPVKPADAAAEAIEGVH</sequence>
<comment type="subunit">
    <text evidence="9">The complex comprises the extracytoplasmic solute receptor protein and the two transmembrane proteins.</text>
</comment>
<evidence type="ECO:0000259" key="10">
    <source>
        <dbReference type="Pfam" id="PF04290"/>
    </source>
</evidence>
<accession>A0A399IZT6</accession>
<feature type="domain" description="Tripartite ATP-independent periplasmic transporters DctQ component" evidence="10">
    <location>
        <begin position="29"/>
        <end position="162"/>
    </location>
</feature>
<comment type="similarity">
    <text evidence="8 9">Belongs to the TRAP transporter small permease family.</text>
</comment>
<evidence type="ECO:0000256" key="3">
    <source>
        <dbReference type="ARBA" id="ARBA00022475"/>
    </source>
</evidence>
<keyword evidence="4 9" id="KW-0997">Cell inner membrane</keyword>
<dbReference type="GO" id="GO:0005886">
    <property type="term" value="C:plasma membrane"/>
    <property type="evidence" value="ECO:0007669"/>
    <property type="project" value="UniProtKB-SubCell"/>
</dbReference>
<evidence type="ECO:0000256" key="8">
    <source>
        <dbReference type="ARBA" id="ARBA00038436"/>
    </source>
</evidence>
<dbReference type="InterPro" id="IPR055348">
    <property type="entry name" value="DctQ"/>
</dbReference>
<dbReference type="PANTHER" id="PTHR35011:SF4">
    <property type="entry name" value="SLL1102 PROTEIN"/>
    <property type="match status" value="1"/>
</dbReference>
<comment type="function">
    <text evidence="9">Part of the tripartite ATP-independent periplasmic (TRAP) transport system.</text>
</comment>
<comment type="subcellular location">
    <subcellularLocation>
        <location evidence="1 9">Cell inner membrane</location>
        <topology evidence="1 9">Multi-pass membrane protein</topology>
    </subcellularLocation>
</comment>
<proteinExistence type="inferred from homology"/>
<evidence type="ECO:0000256" key="5">
    <source>
        <dbReference type="ARBA" id="ARBA00022692"/>
    </source>
</evidence>
<protein>
    <recommendedName>
        <fullName evidence="9">TRAP transporter small permease protein</fullName>
    </recommendedName>
</protein>
<name>A0A399IZT6_9RHOB</name>
<comment type="caution">
    <text evidence="11">The sequence shown here is derived from an EMBL/GenBank/DDBJ whole genome shotgun (WGS) entry which is preliminary data.</text>
</comment>
<reference evidence="11 12" key="1">
    <citation type="submission" date="2018-08" db="EMBL/GenBank/DDBJ databases">
        <title>Pseudooceanicola sediminis CY03 in the family Rhodobacteracea.</title>
        <authorList>
            <person name="Zhang Y.-J."/>
        </authorList>
    </citation>
    <scope>NUCLEOTIDE SEQUENCE [LARGE SCALE GENOMIC DNA]</scope>
    <source>
        <strain evidence="11 12">CY03</strain>
    </source>
</reference>
<dbReference type="Proteomes" id="UP000265848">
    <property type="component" value="Unassembled WGS sequence"/>
</dbReference>
<dbReference type="EMBL" id="QWJJ01000009">
    <property type="protein sequence ID" value="RII38605.1"/>
    <property type="molecule type" value="Genomic_DNA"/>
</dbReference>
<feature type="transmembrane region" description="Helical" evidence="9">
    <location>
        <begin position="92"/>
        <end position="114"/>
    </location>
</feature>
<evidence type="ECO:0000256" key="2">
    <source>
        <dbReference type="ARBA" id="ARBA00022448"/>
    </source>
</evidence>
<keyword evidence="12" id="KW-1185">Reference proteome</keyword>
<evidence type="ECO:0000256" key="1">
    <source>
        <dbReference type="ARBA" id="ARBA00004429"/>
    </source>
</evidence>